<protein>
    <recommendedName>
        <fullName evidence="1">ATP-dependent DNA helicase</fullName>
        <ecNumber evidence="1">5.6.2.3</ecNumber>
    </recommendedName>
</protein>
<reference evidence="5" key="1">
    <citation type="journal article" date="2020" name="Nat. Commun.">
        <title>Genome sequence of the cluster root forming white lupin.</title>
        <authorList>
            <person name="Hufnagel B."/>
            <person name="Marques A."/>
            <person name="Soriano A."/>
            <person name="Marques L."/>
            <person name="Divol F."/>
            <person name="Doumas P."/>
            <person name="Sallet E."/>
            <person name="Mancinotti D."/>
            <person name="Carrere S."/>
            <person name="Marande W."/>
            <person name="Arribat S."/>
            <person name="Keller J."/>
            <person name="Huneau C."/>
            <person name="Blein T."/>
            <person name="Aime D."/>
            <person name="Laguerre M."/>
            <person name="Taylor J."/>
            <person name="Schubert V."/>
            <person name="Nelson M."/>
            <person name="Geu-Flores F."/>
            <person name="Crespi M."/>
            <person name="Gallardo-Guerrero K."/>
            <person name="Delaux P.-M."/>
            <person name="Salse J."/>
            <person name="Berges H."/>
            <person name="Guyot R."/>
            <person name="Gouzy J."/>
            <person name="Peret B."/>
        </authorList>
    </citation>
    <scope>NUCLEOTIDE SEQUENCE [LARGE SCALE GENOMIC DNA]</scope>
    <source>
        <strain evidence="5">cv. Amiga</strain>
    </source>
</reference>
<keyword evidence="1" id="KW-0227">DNA damage</keyword>
<keyword evidence="1" id="KW-0234">DNA repair</keyword>
<dbReference type="GO" id="GO:0016787">
    <property type="term" value="F:hydrolase activity"/>
    <property type="evidence" value="ECO:0007669"/>
    <property type="project" value="UniProtKB-KW"/>
</dbReference>
<dbReference type="AlphaFoldDB" id="A0A6A4QU28"/>
<evidence type="ECO:0000259" key="3">
    <source>
        <dbReference type="Pfam" id="PF21530"/>
    </source>
</evidence>
<comment type="caution">
    <text evidence="4">The sequence shown here is derived from an EMBL/GenBank/DDBJ whole genome shotgun (WGS) entry which is preliminary data.</text>
</comment>
<dbReference type="InterPro" id="IPR027417">
    <property type="entry name" value="P-loop_NTPase"/>
</dbReference>
<organism evidence="4 5">
    <name type="scientific">Lupinus albus</name>
    <name type="common">White lupine</name>
    <name type="synonym">Lupinus termis</name>
    <dbReference type="NCBI Taxonomy" id="3870"/>
    <lineage>
        <taxon>Eukaryota</taxon>
        <taxon>Viridiplantae</taxon>
        <taxon>Streptophyta</taxon>
        <taxon>Embryophyta</taxon>
        <taxon>Tracheophyta</taxon>
        <taxon>Spermatophyta</taxon>
        <taxon>Magnoliopsida</taxon>
        <taxon>eudicotyledons</taxon>
        <taxon>Gunneridae</taxon>
        <taxon>Pentapetalae</taxon>
        <taxon>rosids</taxon>
        <taxon>fabids</taxon>
        <taxon>Fabales</taxon>
        <taxon>Fabaceae</taxon>
        <taxon>Papilionoideae</taxon>
        <taxon>50 kb inversion clade</taxon>
        <taxon>genistoids sensu lato</taxon>
        <taxon>core genistoids</taxon>
        <taxon>Genisteae</taxon>
        <taxon>Lupinus</taxon>
    </lineage>
</organism>
<dbReference type="EMBL" id="WOCE01000003">
    <property type="protein sequence ID" value="KAE9617003.1"/>
    <property type="molecule type" value="Genomic_DNA"/>
</dbReference>
<keyword evidence="1 4" id="KW-0378">Hydrolase</keyword>
<dbReference type="GO" id="GO:0005524">
    <property type="term" value="F:ATP binding"/>
    <property type="evidence" value="ECO:0007669"/>
    <property type="project" value="UniProtKB-KW"/>
</dbReference>
<accession>A0A6A4QU28</accession>
<keyword evidence="1 4" id="KW-0347">Helicase</keyword>
<dbReference type="GO" id="GO:0006281">
    <property type="term" value="P:DNA repair"/>
    <property type="evidence" value="ECO:0007669"/>
    <property type="project" value="UniProtKB-KW"/>
</dbReference>
<keyword evidence="1" id="KW-0067">ATP-binding</keyword>
<keyword evidence="1" id="KW-0233">DNA recombination</keyword>
<evidence type="ECO:0000313" key="5">
    <source>
        <dbReference type="Proteomes" id="UP000447434"/>
    </source>
</evidence>
<dbReference type="Proteomes" id="UP000447434">
    <property type="component" value="Chromosome 3"/>
</dbReference>
<dbReference type="EC" id="5.6.2.3" evidence="1"/>
<dbReference type="Pfam" id="PF05970">
    <property type="entry name" value="PIF1"/>
    <property type="match status" value="1"/>
</dbReference>
<name>A0A6A4QU28_LUPAL</name>
<keyword evidence="1" id="KW-0547">Nucleotide-binding</keyword>
<keyword evidence="5" id="KW-1185">Reference proteome</keyword>
<gene>
    <name evidence="4" type="ORF">Lalb_Chr03g0030761</name>
</gene>
<feature type="domain" description="DNA helicase Pif1-like DEAD-box helicase" evidence="2">
    <location>
        <begin position="1"/>
        <end position="108"/>
    </location>
</feature>
<sequence>MSHKFCFEALDKSLGEIMGTTTNDSIIFGGKVLVFGGDFRQILLVIPKGCRSDIVHATINSSYLWHYCTILNLTKNMRLQNDDNATEIREFSEWILKVGDGKLSEPNDGCVEIDIPYGLLILHFDNPIEAIVYSTYPDLHLHYNDEQFLQCRAILASTIDIVDQINEYVLIIIPGEEKENLSSDSVDMSDVSDIEVVNILTPEFLKKNSTSGIPNHKIKLKIGTPIMLLGNLDQSEGLCNGTRLIVTQMTNHLLEAKIMSGKNVGNIIYIPRMSMSPSQTQ</sequence>
<dbReference type="OrthoDB" id="1930718at2759"/>
<dbReference type="SUPFAM" id="SSF52540">
    <property type="entry name" value="P-loop containing nucleoside triphosphate hydrolases"/>
    <property type="match status" value="1"/>
</dbReference>
<evidence type="ECO:0000256" key="1">
    <source>
        <dbReference type="RuleBase" id="RU363044"/>
    </source>
</evidence>
<evidence type="ECO:0000259" key="2">
    <source>
        <dbReference type="Pfam" id="PF05970"/>
    </source>
</evidence>
<comment type="similarity">
    <text evidence="1">Belongs to the helicase family.</text>
</comment>
<dbReference type="InterPro" id="IPR049163">
    <property type="entry name" value="Pif1-like_2B_dom"/>
</dbReference>
<dbReference type="GO" id="GO:0006310">
    <property type="term" value="P:DNA recombination"/>
    <property type="evidence" value="ECO:0007669"/>
    <property type="project" value="UniProtKB-KW"/>
</dbReference>
<dbReference type="GO" id="GO:0000723">
    <property type="term" value="P:telomere maintenance"/>
    <property type="evidence" value="ECO:0007669"/>
    <property type="project" value="InterPro"/>
</dbReference>
<dbReference type="InterPro" id="IPR010285">
    <property type="entry name" value="DNA_helicase_pif1-like_DEAD"/>
</dbReference>
<evidence type="ECO:0000313" key="4">
    <source>
        <dbReference type="EMBL" id="KAE9617003.1"/>
    </source>
</evidence>
<feature type="domain" description="DNA helicase Pif1-like 2B" evidence="3">
    <location>
        <begin position="203"/>
        <end position="249"/>
    </location>
</feature>
<dbReference type="GO" id="GO:0043139">
    <property type="term" value="F:5'-3' DNA helicase activity"/>
    <property type="evidence" value="ECO:0007669"/>
    <property type="project" value="UniProtKB-EC"/>
</dbReference>
<dbReference type="Pfam" id="PF21530">
    <property type="entry name" value="Pif1_2B_dom"/>
    <property type="match status" value="1"/>
</dbReference>
<proteinExistence type="inferred from homology"/>
<comment type="cofactor">
    <cofactor evidence="1">
        <name>Mg(2+)</name>
        <dbReference type="ChEBI" id="CHEBI:18420"/>
    </cofactor>
</comment>
<dbReference type="PANTHER" id="PTHR10492">
    <property type="match status" value="1"/>
</dbReference>
<comment type="catalytic activity">
    <reaction evidence="1">
        <text>ATP + H2O = ADP + phosphate + H(+)</text>
        <dbReference type="Rhea" id="RHEA:13065"/>
        <dbReference type="ChEBI" id="CHEBI:15377"/>
        <dbReference type="ChEBI" id="CHEBI:15378"/>
        <dbReference type="ChEBI" id="CHEBI:30616"/>
        <dbReference type="ChEBI" id="CHEBI:43474"/>
        <dbReference type="ChEBI" id="CHEBI:456216"/>
        <dbReference type="EC" id="5.6.2.3"/>
    </reaction>
</comment>
<dbReference type="PANTHER" id="PTHR10492:SF78">
    <property type="entry name" value="ATP-DEPENDENT DNA HELICASE"/>
    <property type="match status" value="1"/>
</dbReference>